<proteinExistence type="predicted"/>
<dbReference type="AlphaFoldDB" id="A0A8T2EWS6"/>
<dbReference type="InterPro" id="IPR004158">
    <property type="entry name" value="DUF247_pln"/>
</dbReference>
<dbReference type="EMBL" id="JAEFBK010000003">
    <property type="protein sequence ID" value="KAG7627969.1"/>
    <property type="molecule type" value="Genomic_DNA"/>
</dbReference>
<reference evidence="1 2" key="1">
    <citation type="submission" date="2020-12" db="EMBL/GenBank/DDBJ databases">
        <title>Concerted genomic and epigenomic changes stabilize Arabidopsis allopolyploids.</title>
        <authorList>
            <person name="Chen Z."/>
        </authorList>
    </citation>
    <scope>NUCLEOTIDE SEQUENCE [LARGE SCALE GENOMIC DNA]</scope>
    <source>
        <strain evidence="1">Allo738</strain>
        <tissue evidence="1">Leaf</tissue>
    </source>
</reference>
<organism evidence="1 2">
    <name type="scientific">Arabidopsis thaliana x Arabidopsis arenosa</name>
    <dbReference type="NCBI Taxonomy" id="1240361"/>
    <lineage>
        <taxon>Eukaryota</taxon>
        <taxon>Viridiplantae</taxon>
        <taxon>Streptophyta</taxon>
        <taxon>Embryophyta</taxon>
        <taxon>Tracheophyta</taxon>
        <taxon>Spermatophyta</taxon>
        <taxon>Magnoliopsida</taxon>
        <taxon>eudicotyledons</taxon>
        <taxon>Gunneridae</taxon>
        <taxon>Pentapetalae</taxon>
        <taxon>rosids</taxon>
        <taxon>malvids</taxon>
        <taxon>Brassicales</taxon>
        <taxon>Brassicaceae</taxon>
        <taxon>Camelineae</taxon>
        <taxon>Arabidopsis</taxon>
    </lineage>
</organism>
<gene>
    <name evidence="1" type="ORF">ISN45_At03g042690</name>
</gene>
<accession>A0A8T2EWS6</accession>
<protein>
    <submittedName>
        <fullName evidence="1">Uncharacterized protein</fullName>
    </submittedName>
</protein>
<evidence type="ECO:0000313" key="2">
    <source>
        <dbReference type="Proteomes" id="UP000694240"/>
    </source>
</evidence>
<name>A0A8T2EWS6_9BRAS</name>
<evidence type="ECO:0000313" key="1">
    <source>
        <dbReference type="EMBL" id="KAG7627969.1"/>
    </source>
</evidence>
<keyword evidence="2" id="KW-1185">Reference proteome</keyword>
<dbReference type="Proteomes" id="UP000694240">
    <property type="component" value="Chromosome 3"/>
</dbReference>
<comment type="caution">
    <text evidence="1">The sequence shown here is derived from an EMBL/GenBank/DDBJ whole genome shotgun (WGS) entry which is preliminary data.</text>
</comment>
<sequence length="231" mass="26697">MDLVNVHSNDQPILINKDMFTNNQLSEPVKDQNLHGLAEILTLQRCGGTEEITRPGQDQDYKSQEQTCSVFCEIEVIGERSEETTGDSWLISLRDKLDQAHRDDDTTIWGELCMETLTEVDQPKLMNGQEKSLDILDDKGKLHCLDVFRQSLLQSNPTPNQRSRLMRLTKNTYVVDKRLQQLVNCVTELRGAGVKFRRRNTDRFWDIQFKNGYLEIPKLLIHDGGMFLRES</sequence>
<dbReference type="Pfam" id="PF03140">
    <property type="entry name" value="DUF247"/>
    <property type="match status" value="1"/>
</dbReference>